<dbReference type="PANTHER" id="PTHR30041">
    <property type="entry name" value="ARSENATE REDUCTASE"/>
    <property type="match status" value="1"/>
</dbReference>
<dbReference type="AlphaFoldDB" id="B8JBT1"/>
<dbReference type="InterPro" id="IPR036249">
    <property type="entry name" value="Thioredoxin-like_sf"/>
</dbReference>
<dbReference type="Pfam" id="PF03960">
    <property type="entry name" value="ArsC"/>
    <property type="match status" value="1"/>
</dbReference>
<evidence type="ECO:0000256" key="1">
    <source>
        <dbReference type="ARBA" id="ARBA00007198"/>
    </source>
</evidence>
<evidence type="ECO:0000313" key="5">
    <source>
        <dbReference type="Proteomes" id="UP000007089"/>
    </source>
</evidence>
<dbReference type="KEGG" id="acp:A2cp1_4372"/>
<reference evidence="4" key="1">
    <citation type="submission" date="2009-01" db="EMBL/GenBank/DDBJ databases">
        <title>Complete sequence of Anaeromyxobacter dehalogenans 2CP-1.</title>
        <authorList>
            <consortium name="US DOE Joint Genome Institute"/>
            <person name="Lucas S."/>
            <person name="Copeland A."/>
            <person name="Lapidus A."/>
            <person name="Glavina del Rio T."/>
            <person name="Dalin E."/>
            <person name="Tice H."/>
            <person name="Bruce D."/>
            <person name="Goodwin L."/>
            <person name="Pitluck S."/>
            <person name="Saunders E."/>
            <person name="Brettin T."/>
            <person name="Detter J.C."/>
            <person name="Han C."/>
            <person name="Larimer F."/>
            <person name="Land M."/>
            <person name="Hauser L."/>
            <person name="Kyrpides N."/>
            <person name="Ovchinnikova G."/>
            <person name="Beliaev A.S."/>
            <person name="Richardson P."/>
        </authorList>
    </citation>
    <scope>NUCLEOTIDE SEQUENCE</scope>
    <source>
        <strain evidence="4">2CP-1</strain>
    </source>
</reference>
<dbReference type="Proteomes" id="UP000007089">
    <property type="component" value="Chromosome"/>
</dbReference>
<keyword evidence="5" id="KW-1185">Reference proteome</keyword>
<dbReference type="InterPro" id="IPR006660">
    <property type="entry name" value="Arsenate_reductase-like"/>
</dbReference>
<dbReference type="EMBL" id="CP001359">
    <property type="protein sequence ID" value="ACL67689.1"/>
    <property type="molecule type" value="Genomic_DNA"/>
</dbReference>
<dbReference type="HOGENOM" id="CLU_116644_0_1_7"/>
<keyword evidence="2" id="KW-0560">Oxidoreductase</keyword>
<sequence>MSGEYVLWFDPRCSASRRALSLLRERGVEPALRRPLEEPPSADELAALLRALGLPARAVARRDEDEYQVLRLSDRTPEAELVEALAAHPRMLERPILVAGARAVLARPPERVLELLGPP</sequence>
<comment type="similarity">
    <text evidence="1 3">Belongs to the ArsC family.</text>
</comment>
<accession>B8JBT1</accession>
<dbReference type="SUPFAM" id="SSF52833">
    <property type="entry name" value="Thioredoxin-like"/>
    <property type="match status" value="1"/>
</dbReference>
<dbReference type="InterPro" id="IPR006659">
    <property type="entry name" value="Arsenate_reductase"/>
</dbReference>
<evidence type="ECO:0000313" key="4">
    <source>
        <dbReference type="EMBL" id="ACL67689.1"/>
    </source>
</evidence>
<dbReference type="Gene3D" id="3.40.30.10">
    <property type="entry name" value="Glutaredoxin"/>
    <property type="match status" value="1"/>
</dbReference>
<proteinExistence type="inferred from homology"/>
<dbReference type="NCBIfam" id="TIGR00014">
    <property type="entry name" value="arsC"/>
    <property type="match status" value="1"/>
</dbReference>
<evidence type="ECO:0000256" key="2">
    <source>
        <dbReference type="ARBA" id="ARBA00023002"/>
    </source>
</evidence>
<protein>
    <submittedName>
        <fullName evidence="4">Arsenate reductase</fullName>
    </submittedName>
</protein>
<gene>
    <name evidence="4" type="ordered locus">A2cp1_4372</name>
</gene>
<organism evidence="4 5">
    <name type="scientific">Anaeromyxobacter dehalogenans (strain ATCC BAA-258 / DSM 21875 / 2CP-1)</name>
    <dbReference type="NCBI Taxonomy" id="455488"/>
    <lineage>
        <taxon>Bacteria</taxon>
        <taxon>Pseudomonadati</taxon>
        <taxon>Myxococcota</taxon>
        <taxon>Myxococcia</taxon>
        <taxon>Myxococcales</taxon>
        <taxon>Cystobacterineae</taxon>
        <taxon>Anaeromyxobacteraceae</taxon>
        <taxon>Anaeromyxobacter</taxon>
    </lineage>
</organism>
<dbReference type="PROSITE" id="PS51353">
    <property type="entry name" value="ARSC"/>
    <property type="match status" value="1"/>
</dbReference>
<name>B8JBT1_ANAD2</name>
<dbReference type="RefSeq" id="WP_012528301.1">
    <property type="nucleotide sequence ID" value="NC_011891.1"/>
</dbReference>
<dbReference type="PANTHER" id="PTHR30041:SF4">
    <property type="entry name" value="ARSENATE REDUCTASE"/>
    <property type="match status" value="1"/>
</dbReference>
<evidence type="ECO:0000256" key="3">
    <source>
        <dbReference type="PROSITE-ProRule" id="PRU01282"/>
    </source>
</evidence>
<dbReference type="GO" id="GO:0008794">
    <property type="term" value="F:arsenate reductase (glutaredoxin) activity"/>
    <property type="evidence" value="ECO:0007669"/>
    <property type="project" value="InterPro"/>
</dbReference>